<feature type="non-terminal residue" evidence="4">
    <location>
        <position position="1"/>
    </location>
</feature>
<dbReference type="PANTHER" id="PTHR12673">
    <property type="entry name" value="FACIOGENITAL DYSPLASIA PROTEIN"/>
    <property type="match status" value="1"/>
</dbReference>
<evidence type="ECO:0000313" key="5">
    <source>
        <dbReference type="Proteomes" id="UP001432322"/>
    </source>
</evidence>
<feature type="compositionally biased region" description="Polar residues" evidence="1">
    <location>
        <begin position="487"/>
        <end position="504"/>
    </location>
</feature>
<dbReference type="GO" id="GO:0005737">
    <property type="term" value="C:cytoplasm"/>
    <property type="evidence" value="ECO:0007669"/>
    <property type="project" value="TreeGrafter"/>
</dbReference>
<protein>
    <recommendedName>
        <fullName evidence="6">DH domain-containing protein</fullName>
    </recommendedName>
</protein>
<dbReference type="AlphaFoldDB" id="A0AAV5WSW9"/>
<dbReference type="SMART" id="SM00325">
    <property type="entry name" value="RhoGEF"/>
    <property type="match status" value="1"/>
</dbReference>
<sequence length="634" mass="72254">SEFEFVGSLGSNCAASSTSHSPSPPATPNDLLNLNFRCEFPTHRFHPEKNQSEEYVQVRDELYSTERAYLQYLKALVEVFLMPLCENTKYADRLNAKKLLAEINPIFAVHKEILRSLRESPSVHSAFEGLTPFLKLYTSFATDYGRTQEALITLSGNLKFRALIEKLESNVQAYGNKFMSLLVMPIQRIPRYVLLLKRLQEATDRDDEKDHLEKVLHEIEEITEYMEVCIRDYENTQKLLEIQDKIVIPGGVVVPGRRFVHEGTLFHRVNVGESIYRERMFWLFSDILVVGKAKPSVWPLGKKYDVKFRFPLRHCSFTYDQRDGSLQIKCKGESIVATSDTFDKLTKWRDLLSSSIVRATKLRATLRKESSRLPIKMKKTNLKKALTKRIQHLTTMTYDYGVNRMKNTPTFNADTDANPGPSCSKTPMTPGLDRILITEHDEHLEESMNLGHVPDTPAMTRKRRGPTEFDRELEAVVRKRCPDEYGTPSSNGWMNPLTPVSATKAQPPARPPPPASRSPVKRKVQAAIENSAGGVRSIKLRNETENKAKVQRTLTQPQIRKLSSYLEDADLILEDREEDRRSTDGLESPATRRSASAKVDAVPWWVTEATPAQYQKATTERSTLSRLTSRCSVM</sequence>
<dbReference type="GO" id="GO:0005085">
    <property type="term" value="F:guanyl-nucleotide exchange factor activity"/>
    <property type="evidence" value="ECO:0007669"/>
    <property type="project" value="InterPro"/>
</dbReference>
<feature type="domain" description="PH" evidence="2">
    <location>
        <begin position="258"/>
        <end position="357"/>
    </location>
</feature>
<reference evidence="4" key="1">
    <citation type="submission" date="2023-10" db="EMBL/GenBank/DDBJ databases">
        <title>Genome assembly of Pristionchus species.</title>
        <authorList>
            <person name="Yoshida K."/>
            <person name="Sommer R.J."/>
        </authorList>
    </citation>
    <scope>NUCLEOTIDE SEQUENCE</scope>
    <source>
        <strain evidence="4">RS5133</strain>
    </source>
</reference>
<feature type="region of interest" description="Disordered" evidence="1">
    <location>
        <begin position="576"/>
        <end position="599"/>
    </location>
</feature>
<evidence type="ECO:0008006" key="6">
    <source>
        <dbReference type="Google" id="ProtNLM"/>
    </source>
</evidence>
<dbReference type="InterPro" id="IPR001849">
    <property type="entry name" value="PH_domain"/>
</dbReference>
<dbReference type="InterPro" id="IPR035899">
    <property type="entry name" value="DBL_dom_sf"/>
</dbReference>
<dbReference type="InterPro" id="IPR011993">
    <property type="entry name" value="PH-like_dom_sf"/>
</dbReference>
<organism evidence="4 5">
    <name type="scientific">Pristionchus fissidentatus</name>
    <dbReference type="NCBI Taxonomy" id="1538716"/>
    <lineage>
        <taxon>Eukaryota</taxon>
        <taxon>Metazoa</taxon>
        <taxon>Ecdysozoa</taxon>
        <taxon>Nematoda</taxon>
        <taxon>Chromadorea</taxon>
        <taxon>Rhabditida</taxon>
        <taxon>Rhabditina</taxon>
        <taxon>Diplogasteromorpha</taxon>
        <taxon>Diplogasteroidea</taxon>
        <taxon>Neodiplogasteridae</taxon>
        <taxon>Pristionchus</taxon>
    </lineage>
</organism>
<evidence type="ECO:0000256" key="1">
    <source>
        <dbReference type="SAM" id="MobiDB-lite"/>
    </source>
</evidence>
<evidence type="ECO:0000259" key="3">
    <source>
        <dbReference type="PROSITE" id="PS50010"/>
    </source>
</evidence>
<keyword evidence="5" id="KW-1185">Reference proteome</keyword>
<dbReference type="PROSITE" id="PS50003">
    <property type="entry name" value="PH_DOMAIN"/>
    <property type="match status" value="1"/>
</dbReference>
<dbReference type="PANTHER" id="PTHR12673:SF159">
    <property type="entry name" value="LD03170P"/>
    <property type="match status" value="1"/>
</dbReference>
<accession>A0AAV5WSW9</accession>
<dbReference type="PROSITE" id="PS50010">
    <property type="entry name" value="DH_2"/>
    <property type="match status" value="1"/>
</dbReference>
<dbReference type="EMBL" id="BTSY01000007">
    <property type="protein sequence ID" value="GMT35386.1"/>
    <property type="molecule type" value="Genomic_DNA"/>
</dbReference>
<name>A0AAV5WSW9_9BILA</name>
<comment type="caution">
    <text evidence="4">The sequence shown here is derived from an EMBL/GenBank/DDBJ whole genome shotgun (WGS) entry which is preliminary data.</text>
</comment>
<dbReference type="Gene3D" id="1.20.900.10">
    <property type="entry name" value="Dbl homology (DH) domain"/>
    <property type="match status" value="1"/>
</dbReference>
<dbReference type="SMART" id="SM00233">
    <property type="entry name" value="PH"/>
    <property type="match status" value="1"/>
</dbReference>
<dbReference type="InterPro" id="IPR051092">
    <property type="entry name" value="FYVE_RhoGEF_PH"/>
</dbReference>
<gene>
    <name evidence="4" type="ORF">PFISCL1PPCAC_26683</name>
</gene>
<dbReference type="Pfam" id="PF00621">
    <property type="entry name" value="RhoGEF"/>
    <property type="match status" value="1"/>
</dbReference>
<evidence type="ECO:0000313" key="4">
    <source>
        <dbReference type="EMBL" id="GMT35386.1"/>
    </source>
</evidence>
<dbReference type="SUPFAM" id="SSF50729">
    <property type="entry name" value="PH domain-like"/>
    <property type="match status" value="1"/>
</dbReference>
<evidence type="ECO:0000259" key="2">
    <source>
        <dbReference type="PROSITE" id="PS50003"/>
    </source>
</evidence>
<feature type="domain" description="DH" evidence="3">
    <location>
        <begin position="54"/>
        <end position="229"/>
    </location>
</feature>
<dbReference type="InterPro" id="IPR000219">
    <property type="entry name" value="DH_dom"/>
</dbReference>
<dbReference type="Proteomes" id="UP001432322">
    <property type="component" value="Unassembled WGS sequence"/>
</dbReference>
<feature type="region of interest" description="Disordered" evidence="1">
    <location>
        <begin position="482"/>
        <end position="521"/>
    </location>
</feature>
<proteinExistence type="predicted"/>
<dbReference type="Gene3D" id="2.30.29.30">
    <property type="entry name" value="Pleckstrin-homology domain (PH domain)/Phosphotyrosine-binding domain (PTB)"/>
    <property type="match status" value="1"/>
</dbReference>
<dbReference type="SUPFAM" id="SSF48065">
    <property type="entry name" value="DBL homology domain (DH-domain)"/>
    <property type="match status" value="1"/>
</dbReference>
<dbReference type="CDD" id="cd00160">
    <property type="entry name" value="RhoGEF"/>
    <property type="match status" value="1"/>
</dbReference>